<evidence type="ECO:0000256" key="3">
    <source>
        <dbReference type="ARBA" id="ARBA00022475"/>
    </source>
</evidence>
<evidence type="ECO:0000313" key="13">
    <source>
        <dbReference type="Proteomes" id="UP000190834"/>
    </source>
</evidence>
<keyword evidence="5" id="KW-0997">Cell inner membrane</keyword>
<dbReference type="NCBIfam" id="TIGR02532">
    <property type="entry name" value="IV_pilin_GFxxxE"/>
    <property type="match status" value="1"/>
</dbReference>
<dbReference type="Pfam" id="PF07963">
    <property type="entry name" value="N_methyl"/>
    <property type="match status" value="1"/>
</dbReference>
<reference evidence="13" key="1">
    <citation type="submission" date="2017-02" db="EMBL/GenBank/DDBJ databases">
        <authorList>
            <person name="Varghese N."/>
            <person name="Submissions S."/>
        </authorList>
    </citation>
    <scope>NUCLEOTIDE SEQUENCE [LARGE SCALE GENOMIC DNA]</scope>
    <source>
        <strain evidence="13">DSM 19608</strain>
    </source>
</reference>
<dbReference type="Pfam" id="PF12019">
    <property type="entry name" value="GspH"/>
    <property type="match status" value="1"/>
</dbReference>
<dbReference type="InterPro" id="IPR016824">
    <property type="entry name" value="Tfp-pilus_assembly_FimT"/>
</dbReference>
<evidence type="ECO:0000256" key="4">
    <source>
        <dbReference type="ARBA" id="ARBA00022481"/>
    </source>
</evidence>
<sequence>MARGFTLLELLITVSVLAIMLAFAAPNFTKMNQQTKMISLANELQGFFIQAKSEAVFRSQNLWVHIEGMPSTTGEWRLTLSSSSILPTSDSPEIIAVLSGERYRNLFVDNTDSINSVKFDYVMGNPVQAGSLTLKKHFQDSGGIKVIIHNRAGRIKVCGISGESYGFAGC</sequence>
<evidence type="ECO:0000256" key="2">
    <source>
        <dbReference type="ARBA" id="ARBA00021549"/>
    </source>
</evidence>
<dbReference type="Proteomes" id="UP000190834">
    <property type="component" value="Unassembled WGS sequence"/>
</dbReference>
<dbReference type="EMBL" id="FUXB01000022">
    <property type="protein sequence ID" value="SKA25852.1"/>
    <property type="molecule type" value="Genomic_DNA"/>
</dbReference>
<organism evidence="12 13">
    <name type="scientific">Vibrio cincinnatiensis DSM 19608</name>
    <dbReference type="NCBI Taxonomy" id="1123491"/>
    <lineage>
        <taxon>Bacteria</taxon>
        <taxon>Pseudomonadati</taxon>
        <taxon>Pseudomonadota</taxon>
        <taxon>Gammaproteobacteria</taxon>
        <taxon>Vibrionales</taxon>
        <taxon>Vibrionaceae</taxon>
        <taxon>Vibrio</taxon>
    </lineage>
</organism>
<dbReference type="GO" id="GO:0015628">
    <property type="term" value="P:protein secretion by the type II secretion system"/>
    <property type="evidence" value="ECO:0007669"/>
    <property type="project" value="InterPro"/>
</dbReference>
<evidence type="ECO:0000256" key="1">
    <source>
        <dbReference type="ARBA" id="ARBA00004377"/>
    </source>
</evidence>
<protein>
    <recommendedName>
        <fullName evidence="2">Type II secretion system protein H</fullName>
    </recommendedName>
    <alternativeName>
        <fullName evidence="10">General secretion pathway protein H</fullName>
    </alternativeName>
</protein>
<evidence type="ECO:0000256" key="8">
    <source>
        <dbReference type="ARBA" id="ARBA00023136"/>
    </source>
</evidence>
<dbReference type="InterPro" id="IPR022346">
    <property type="entry name" value="T2SS_GspH"/>
</dbReference>
<evidence type="ECO:0000256" key="10">
    <source>
        <dbReference type="ARBA" id="ARBA00030775"/>
    </source>
</evidence>
<accession>A0A1T4SCB7</accession>
<dbReference type="GeneID" id="70584140"/>
<name>A0A1T4SCB7_VIBCI</name>
<dbReference type="GO" id="GO:0005886">
    <property type="term" value="C:plasma membrane"/>
    <property type="evidence" value="ECO:0007669"/>
    <property type="project" value="UniProtKB-SubCell"/>
</dbReference>
<comment type="similarity">
    <text evidence="9">Belongs to the GSP H family.</text>
</comment>
<dbReference type="RefSeq" id="WP_078927506.1">
    <property type="nucleotide sequence ID" value="NZ_FUXB01000022.1"/>
</dbReference>
<proteinExistence type="inferred from homology"/>
<keyword evidence="4" id="KW-0488">Methylation</keyword>
<dbReference type="GO" id="GO:0015627">
    <property type="term" value="C:type II protein secretion system complex"/>
    <property type="evidence" value="ECO:0007669"/>
    <property type="project" value="InterPro"/>
</dbReference>
<keyword evidence="8" id="KW-0472">Membrane</keyword>
<evidence type="ECO:0000256" key="9">
    <source>
        <dbReference type="ARBA" id="ARBA00025772"/>
    </source>
</evidence>
<evidence type="ECO:0000256" key="6">
    <source>
        <dbReference type="ARBA" id="ARBA00022692"/>
    </source>
</evidence>
<dbReference type="OrthoDB" id="5871678at2"/>
<dbReference type="InterPro" id="IPR045584">
    <property type="entry name" value="Pilin-like"/>
</dbReference>
<dbReference type="InterPro" id="IPR012902">
    <property type="entry name" value="N_methyl_site"/>
</dbReference>
<feature type="domain" description="General secretion pathway GspH" evidence="11">
    <location>
        <begin position="41"/>
        <end position="149"/>
    </location>
</feature>
<evidence type="ECO:0000313" key="12">
    <source>
        <dbReference type="EMBL" id="SKA25852.1"/>
    </source>
</evidence>
<keyword evidence="6" id="KW-0812">Transmembrane</keyword>
<evidence type="ECO:0000256" key="7">
    <source>
        <dbReference type="ARBA" id="ARBA00022989"/>
    </source>
</evidence>
<comment type="subcellular location">
    <subcellularLocation>
        <location evidence="1">Cell inner membrane</location>
        <topology evidence="1">Single-pass membrane protein</topology>
    </subcellularLocation>
</comment>
<keyword evidence="13" id="KW-1185">Reference proteome</keyword>
<keyword evidence="3" id="KW-1003">Cell membrane</keyword>
<dbReference type="AlphaFoldDB" id="A0A1T4SCB7"/>
<evidence type="ECO:0000256" key="5">
    <source>
        <dbReference type="ARBA" id="ARBA00022519"/>
    </source>
</evidence>
<dbReference type="STRING" id="1123491.SAMN02745782_03182"/>
<gene>
    <name evidence="12" type="ORF">SAMN02745782_03182</name>
</gene>
<evidence type="ECO:0000259" key="11">
    <source>
        <dbReference type="Pfam" id="PF12019"/>
    </source>
</evidence>
<dbReference type="SUPFAM" id="SSF54523">
    <property type="entry name" value="Pili subunits"/>
    <property type="match status" value="1"/>
</dbReference>
<dbReference type="Gene3D" id="3.30.700.10">
    <property type="entry name" value="Glycoprotein, Type 4 Pilin"/>
    <property type="match status" value="1"/>
</dbReference>
<keyword evidence="7" id="KW-1133">Transmembrane helix</keyword>
<dbReference type="PIRSF" id="PIRSF024622">
    <property type="entry name" value="Tfp_FimT"/>
    <property type="match status" value="1"/>
</dbReference>
<dbReference type="PROSITE" id="PS00409">
    <property type="entry name" value="PROKAR_NTER_METHYL"/>
    <property type="match status" value="1"/>
</dbReference>